<keyword evidence="2" id="KW-1185">Reference proteome</keyword>
<proteinExistence type="predicted"/>
<name>A0A3M7QHD0_BRAPC</name>
<protein>
    <submittedName>
        <fullName evidence="1">Uncharacterized protein</fullName>
    </submittedName>
</protein>
<evidence type="ECO:0000313" key="2">
    <source>
        <dbReference type="Proteomes" id="UP000276133"/>
    </source>
</evidence>
<reference evidence="1 2" key="1">
    <citation type="journal article" date="2018" name="Sci. Rep.">
        <title>Genomic signatures of local adaptation to the degree of environmental predictability in rotifers.</title>
        <authorList>
            <person name="Franch-Gras L."/>
            <person name="Hahn C."/>
            <person name="Garcia-Roger E.M."/>
            <person name="Carmona M.J."/>
            <person name="Serra M."/>
            <person name="Gomez A."/>
        </authorList>
    </citation>
    <scope>NUCLEOTIDE SEQUENCE [LARGE SCALE GENOMIC DNA]</scope>
    <source>
        <strain evidence="1">HYR1</strain>
    </source>
</reference>
<evidence type="ECO:0000313" key="1">
    <source>
        <dbReference type="EMBL" id="RNA10643.1"/>
    </source>
</evidence>
<comment type="caution">
    <text evidence="1">The sequence shown here is derived from an EMBL/GenBank/DDBJ whole genome shotgun (WGS) entry which is preliminary data.</text>
</comment>
<accession>A0A3M7QHD0</accession>
<sequence>MAVHVCSQKVNIVCAMMILKIKKQSFSGRLGELWFIFYLKNSCSHAVFILQGRTKIEFDELRLEVENLISLIR</sequence>
<dbReference type="Proteomes" id="UP000276133">
    <property type="component" value="Unassembled WGS sequence"/>
</dbReference>
<organism evidence="1 2">
    <name type="scientific">Brachionus plicatilis</name>
    <name type="common">Marine rotifer</name>
    <name type="synonym">Brachionus muelleri</name>
    <dbReference type="NCBI Taxonomy" id="10195"/>
    <lineage>
        <taxon>Eukaryota</taxon>
        <taxon>Metazoa</taxon>
        <taxon>Spiralia</taxon>
        <taxon>Gnathifera</taxon>
        <taxon>Rotifera</taxon>
        <taxon>Eurotatoria</taxon>
        <taxon>Monogononta</taxon>
        <taxon>Pseudotrocha</taxon>
        <taxon>Ploima</taxon>
        <taxon>Brachionidae</taxon>
        <taxon>Brachionus</taxon>
    </lineage>
</organism>
<dbReference type="EMBL" id="REGN01006143">
    <property type="protein sequence ID" value="RNA10643.1"/>
    <property type="molecule type" value="Genomic_DNA"/>
</dbReference>
<gene>
    <name evidence="1" type="ORF">BpHYR1_028503</name>
</gene>
<dbReference type="AlphaFoldDB" id="A0A3M7QHD0"/>